<dbReference type="PANTHER" id="PTHR39639">
    <property type="entry name" value="CHROMOSOME 16, WHOLE GENOME SHOTGUN SEQUENCE"/>
    <property type="match status" value="1"/>
</dbReference>
<gene>
    <name evidence="3" type="ORF">K8G79_01080</name>
</gene>
<feature type="coiled-coil region" evidence="1">
    <location>
        <begin position="203"/>
        <end position="230"/>
    </location>
</feature>
<feature type="domain" description="GmrSD restriction endonucleases N-terminal" evidence="2">
    <location>
        <begin position="21"/>
        <end position="158"/>
    </location>
</feature>
<keyword evidence="1" id="KW-0175">Coiled coil</keyword>
<dbReference type="Pfam" id="PF03235">
    <property type="entry name" value="GmrSD_N"/>
    <property type="match status" value="1"/>
</dbReference>
<reference evidence="3 4" key="1">
    <citation type="journal article" date="2021" name="bioRxiv">
        <title>Unraveling nitrogen, sulfur and carbon metabolic pathways and microbial community transcriptional responses to substrate deprivation and toxicity stresses in a bioreactor mimicking anoxic brackish coastal sediment conditions.</title>
        <authorList>
            <person name="Martins P.D."/>
            <person name="Echeveste M.J."/>
            <person name="Arshad A."/>
            <person name="Kurth J."/>
            <person name="Ouboter H."/>
            <person name="Jetten M.S.M."/>
            <person name="Welte C.U."/>
        </authorList>
    </citation>
    <scope>NUCLEOTIDE SEQUENCE [LARGE SCALE GENOMIC DNA]</scope>
    <source>
        <strain evidence="3">MAG_38</strain>
    </source>
</reference>
<organism evidence="3 4">
    <name type="scientific">Candidatus Methylomirabilis tolerans</name>
    <dbReference type="NCBI Taxonomy" id="3123416"/>
    <lineage>
        <taxon>Bacteria</taxon>
        <taxon>Candidatus Methylomirabilota</taxon>
        <taxon>Candidatus Methylomirabilia</taxon>
        <taxon>Candidatus Methylomirabilales</taxon>
        <taxon>Candidatus Methylomirabilaceae</taxon>
        <taxon>Candidatus Methylomirabilis</taxon>
    </lineage>
</organism>
<protein>
    <submittedName>
        <fullName evidence="3">DUF262 domain-containing protein</fullName>
    </submittedName>
</protein>
<name>A0AAJ1AGT7_9BACT</name>
<comment type="caution">
    <text evidence="3">The sequence shown here is derived from an EMBL/GenBank/DDBJ whole genome shotgun (WGS) entry which is preliminary data.</text>
</comment>
<evidence type="ECO:0000313" key="4">
    <source>
        <dbReference type="Proteomes" id="UP001197609"/>
    </source>
</evidence>
<evidence type="ECO:0000259" key="2">
    <source>
        <dbReference type="Pfam" id="PF03235"/>
    </source>
</evidence>
<proteinExistence type="predicted"/>
<evidence type="ECO:0000256" key="1">
    <source>
        <dbReference type="SAM" id="Coils"/>
    </source>
</evidence>
<dbReference type="AlphaFoldDB" id="A0AAJ1AGT7"/>
<dbReference type="PANTHER" id="PTHR39639:SF1">
    <property type="entry name" value="DUF262 DOMAIN-CONTAINING PROTEIN"/>
    <property type="match status" value="1"/>
</dbReference>
<evidence type="ECO:0000313" key="3">
    <source>
        <dbReference type="EMBL" id="MBZ0158738.1"/>
    </source>
</evidence>
<dbReference type="Proteomes" id="UP001197609">
    <property type="component" value="Unassembled WGS sequence"/>
</dbReference>
<sequence>MHRFLNTTHRSVVWFKKSDEARDLVIRPPFQRNPVWSKRQQSALIDTILLEYPIPELYMQDITDAEGNQKYILVDGQQRIRAVLDFLANDLELVDESPKWAGMTFEDLTVGDKKKIYEYNFVVRQLPDIPDDEIRTIFQRLNRNTMTLTAQELRHATYWGPFIKLMEDISDYEFWNDSGVFSANDRRRMLDVEFISELSVAYLNGIQNKKKKLEEYYQQYEESFDEAQTLLAMFVTVLGELAQVIPGLSKTRWRKKSDFYSLFLAFARNVERLPLAAEKRDAARAVLSEFAEQVDAVIKEMLPEGTKAPTTVTDYVKNVERAASDLATRTERDRVLNEILAEVFANG</sequence>
<accession>A0AAJ1AGT7</accession>
<dbReference type="EMBL" id="JAIOIU010000016">
    <property type="protein sequence ID" value="MBZ0158738.1"/>
    <property type="molecule type" value="Genomic_DNA"/>
</dbReference>
<dbReference type="InterPro" id="IPR004919">
    <property type="entry name" value="GmrSD_N"/>
</dbReference>